<evidence type="ECO:0000313" key="4">
    <source>
        <dbReference type="Proteomes" id="UP000824151"/>
    </source>
</evidence>
<feature type="region of interest" description="Disordered" evidence="1">
    <location>
        <begin position="618"/>
        <end position="681"/>
    </location>
</feature>
<accession>A0A9D1S1B8</accession>
<keyword evidence="2" id="KW-1133">Transmembrane helix</keyword>
<dbReference type="AlphaFoldDB" id="A0A9D1S1B8"/>
<reference evidence="3" key="2">
    <citation type="submission" date="2021-04" db="EMBL/GenBank/DDBJ databases">
        <authorList>
            <person name="Gilroy R."/>
        </authorList>
    </citation>
    <scope>NUCLEOTIDE SEQUENCE</scope>
    <source>
        <strain evidence="3">ChiHejej3B27-3195</strain>
    </source>
</reference>
<dbReference type="Proteomes" id="UP000824151">
    <property type="component" value="Unassembled WGS sequence"/>
</dbReference>
<feature type="transmembrane region" description="Helical" evidence="2">
    <location>
        <begin position="116"/>
        <end position="137"/>
    </location>
</feature>
<feature type="transmembrane region" description="Helical" evidence="2">
    <location>
        <begin position="73"/>
        <end position="95"/>
    </location>
</feature>
<evidence type="ECO:0000256" key="1">
    <source>
        <dbReference type="SAM" id="MobiDB-lite"/>
    </source>
</evidence>
<protein>
    <submittedName>
        <fullName evidence="3">Uncharacterized protein</fullName>
    </submittedName>
</protein>
<feature type="non-terminal residue" evidence="3">
    <location>
        <position position="1"/>
    </location>
</feature>
<gene>
    <name evidence="3" type="ORF">H9871_02875</name>
</gene>
<evidence type="ECO:0000313" key="3">
    <source>
        <dbReference type="EMBL" id="HIW99065.1"/>
    </source>
</evidence>
<keyword evidence="2" id="KW-0472">Membrane</keyword>
<feature type="transmembrane region" description="Helical" evidence="2">
    <location>
        <begin position="33"/>
        <end position="53"/>
    </location>
</feature>
<evidence type="ECO:0000256" key="2">
    <source>
        <dbReference type="SAM" id="Phobius"/>
    </source>
</evidence>
<feature type="compositionally biased region" description="Low complexity" evidence="1">
    <location>
        <begin position="666"/>
        <end position="680"/>
    </location>
</feature>
<proteinExistence type="predicted"/>
<dbReference type="EMBL" id="DXGD01000107">
    <property type="protein sequence ID" value="HIW99065.1"/>
    <property type="molecule type" value="Genomic_DNA"/>
</dbReference>
<feature type="compositionally biased region" description="Basic and acidic residues" evidence="1">
    <location>
        <begin position="653"/>
        <end position="665"/>
    </location>
</feature>
<name>A0A9D1S1B8_9MICC</name>
<sequence length="848" mass="87194">MGNAEFDRGTALIEEASKRYETAESRIAIAKNALVDMGISIGGSVLPVLANLADGAADVAGWFADLPGPMHEAAAGLGAVVGTGALAAGTFLMLAPRVADTWDAFKRLNSSTGGTAATIGKVGLAVGVAAAAMPLLISGARAVEDSLKGIDREALNVGMEEMASRTLQAADATSAYDALLGDLAESGALNTEQFDSLGTAVQKIADQDAIGKFGVRAGFAAGGMDLLIDRLSSTGEALGLLYQTDLPRAQESFAAIWAEAQAGGATFDQLLEVMPAFKDELQAMANMMGVDATDSAILFKIATGELTPVVDETTGAVTGFTEGMEGAAEATQSAADAASEALKAIQDLANEFIAAERGALDYKDAMSDVDEAIKENGRAWENGTEAADENKRALLDLAEQALATAASFDSKHESGTFLAQAREDLIDTAMQMGATREEAERYVDQLGLTPEKVTTQIELDTDAALEKWNGIWDELGYHPPQVPVDADTDPAKETIDGLVMSDQPPANVPVEADTAPAEEEVHVFGSRIGDMPTSDIPVNANVEPAQWEVNLLQAAINDAGGTVDINGNTVPGDQALATLMGIINSSDGTVTIDGMPVPAEQALGVVIGKINAGEGTVDIEGDPSGANAATDSAKRKADGTTGTIGVDANTGRAESDINRTARDRSSTVSASAATGSAESTLNRLARRRTAVISVSVSGGGSLRGTSMGRSMRAGGGPVFGPGTEVSDSIPAQLSHNEHVWAAREVRAVGGHAKLHNIRSQVLAGAKTIHLAEGGAADGSVGAARYVPDMAPVQAQSMSSPIDYSAMGAHMRAAVSGMTVALNLDGRTLYGAVVDAGKAQRAPFVTRRS</sequence>
<reference evidence="3" key="1">
    <citation type="journal article" date="2021" name="PeerJ">
        <title>Extensive microbial diversity within the chicken gut microbiome revealed by metagenomics and culture.</title>
        <authorList>
            <person name="Gilroy R."/>
            <person name="Ravi A."/>
            <person name="Getino M."/>
            <person name="Pursley I."/>
            <person name="Horton D.L."/>
            <person name="Alikhan N.F."/>
            <person name="Baker D."/>
            <person name="Gharbi K."/>
            <person name="Hall N."/>
            <person name="Watson M."/>
            <person name="Adriaenssens E.M."/>
            <person name="Foster-Nyarko E."/>
            <person name="Jarju S."/>
            <person name="Secka A."/>
            <person name="Antonio M."/>
            <person name="Oren A."/>
            <person name="Chaudhuri R.R."/>
            <person name="La Ragione R."/>
            <person name="Hildebrand F."/>
            <person name="Pallen M.J."/>
        </authorList>
    </citation>
    <scope>NUCLEOTIDE SEQUENCE</scope>
    <source>
        <strain evidence="3">ChiHejej3B27-3195</strain>
    </source>
</reference>
<organism evidence="3 4">
    <name type="scientific">Candidatus Nesterenkonia stercoripullorum</name>
    <dbReference type="NCBI Taxonomy" id="2838701"/>
    <lineage>
        <taxon>Bacteria</taxon>
        <taxon>Bacillati</taxon>
        <taxon>Actinomycetota</taxon>
        <taxon>Actinomycetes</taxon>
        <taxon>Micrococcales</taxon>
        <taxon>Micrococcaceae</taxon>
        <taxon>Nesterenkonia</taxon>
    </lineage>
</organism>
<keyword evidence="2" id="KW-0812">Transmembrane</keyword>
<comment type="caution">
    <text evidence="3">The sequence shown here is derived from an EMBL/GenBank/DDBJ whole genome shotgun (WGS) entry which is preliminary data.</text>
</comment>